<dbReference type="Pfam" id="PF09754">
    <property type="entry name" value="PAC2"/>
    <property type="match status" value="1"/>
</dbReference>
<dbReference type="Proteomes" id="UP001501842">
    <property type="component" value="Unassembled WGS sequence"/>
</dbReference>
<proteinExistence type="predicted"/>
<gene>
    <name evidence="1" type="primary">parJ</name>
    <name evidence="1" type="ORF">GCM10010439_44960</name>
</gene>
<dbReference type="InterPro" id="IPR008492">
    <property type="entry name" value="Rv2714-like"/>
</dbReference>
<dbReference type="PIRSF" id="PIRSF028754">
    <property type="entry name" value="UCP028754"/>
    <property type="match status" value="1"/>
</dbReference>
<name>A0ABN3UDN7_9ACTN</name>
<keyword evidence="2" id="KW-1185">Reference proteome</keyword>
<accession>A0ABN3UDN7</accession>
<organism evidence="1 2">
    <name type="scientific">Actinocorallia aurantiaca</name>
    <dbReference type="NCBI Taxonomy" id="46204"/>
    <lineage>
        <taxon>Bacteria</taxon>
        <taxon>Bacillati</taxon>
        <taxon>Actinomycetota</taxon>
        <taxon>Actinomycetes</taxon>
        <taxon>Streptosporangiales</taxon>
        <taxon>Thermomonosporaceae</taxon>
        <taxon>Actinocorallia</taxon>
    </lineage>
</organism>
<dbReference type="SUPFAM" id="SSF159659">
    <property type="entry name" value="Cgl1923-like"/>
    <property type="match status" value="1"/>
</dbReference>
<sequence length="284" mass="31367">MLELESVPELDRPVLVAAFEGWNDAGEAASGVIGHLAESWGARQIAELDPEDYYDFQVTRPNVRLTGDGDRREIVWPTTRISVARLENGRDVVLLHGIEPNMRWRSFCRELTDYLVKLGVKTAVLLGALLADSPHTRPVPVSGSVADVGLGETLALEPSRYEGPTGILGVLQDSCDKLDIATVSLWAQVPHYVSQPPSPKATLALLHRVEDVLDVTVPLGELPEQSRAWEEGVNELAEQDTEVADYVRTLEEQKDAAELPEASGESIAREFERYLRRRGMEPPV</sequence>
<dbReference type="InterPro" id="IPR019151">
    <property type="entry name" value="Proteasome_assmbl_chaperone_2"/>
</dbReference>
<dbReference type="Gene3D" id="3.40.50.10900">
    <property type="entry name" value="PAC-like subunit"/>
    <property type="match status" value="1"/>
</dbReference>
<dbReference type="RefSeq" id="WP_344452598.1">
    <property type="nucleotide sequence ID" value="NZ_BAAATZ010000019.1"/>
</dbReference>
<evidence type="ECO:0000313" key="1">
    <source>
        <dbReference type="EMBL" id="GAA2730887.1"/>
    </source>
</evidence>
<reference evidence="1 2" key="1">
    <citation type="journal article" date="2019" name="Int. J. Syst. Evol. Microbiol.">
        <title>The Global Catalogue of Microorganisms (GCM) 10K type strain sequencing project: providing services to taxonomists for standard genome sequencing and annotation.</title>
        <authorList>
            <consortium name="The Broad Institute Genomics Platform"/>
            <consortium name="The Broad Institute Genome Sequencing Center for Infectious Disease"/>
            <person name="Wu L."/>
            <person name="Ma J."/>
        </authorList>
    </citation>
    <scope>NUCLEOTIDE SEQUENCE [LARGE SCALE GENOMIC DNA]</scope>
    <source>
        <strain evidence="1 2">JCM 8201</strain>
    </source>
</reference>
<dbReference type="EMBL" id="BAAATZ010000019">
    <property type="protein sequence ID" value="GAA2730887.1"/>
    <property type="molecule type" value="Genomic_DNA"/>
</dbReference>
<protein>
    <submittedName>
        <fullName evidence="1">Filament polymerization regulator ParJ</fullName>
    </submittedName>
</protein>
<comment type="caution">
    <text evidence="1">The sequence shown here is derived from an EMBL/GenBank/DDBJ whole genome shotgun (WGS) entry which is preliminary data.</text>
</comment>
<evidence type="ECO:0000313" key="2">
    <source>
        <dbReference type="Proteomes" id="UP001501842"/>
    </source>
</evidence>
<dbReference type="InterPro" id="IPR038389">
    <property type="entry name" value="PSMG2_sf"/>
</dbReference>